<dbReference type="OrthoDB" id="125656at2759"/>
<feature type="compositionally biased region" description="Polar residues" evidence="2">
    <location>
        <begin position="89"/>
        <end position="100"/>
    </location>
</feature>
<dbReference type="InterPro" id="IPR021109">
    <property type="entry name" value="Peptidase_aspartic_dom_sf"/>
</dbReference>
<comment type="caution">
    <text evidence="4">The sequence shown here is derived from an EMBL/GenBank/DDBJ whole genome shotgun (WGS) entry which is preliminary data.</text>
</comment>
<evidence type="ECO:0000256" key="2">
    <source>
        <dbReference type="SAM" id="MobiDB-lite"/>
    </source>
</evidence>
<dbReference type="PANTHER" id="PTHR33064:SF37">
    <property type="entry name" value="RIBONUCLEASE H"/>
    <property type="match status" value="1"/>
</dbReference>
<dbReference type="InterPro" id="IPR000477">
    <property type="entry name" value="RT_dom"/>
</dbReference>
<dbReference type="Gene3D" id="3.30.70.270">
    <property type="match status" value="1"/>
</dbReference>
<organism evidence="4 5">
    <name type="scientific">Phytophthora fragariaefolia</name>
    <dbReference type="NCBI Taxonomy" id="1490495"/>
    <lineage>
        <taxon>Eukaryota</taxon>
        <taxon>Sar</taxon>
        <taxon>Stramenopiles</taxon>
        <taxon>Oomycota</taxon>
        <taxon>Peronosporomycetes</taxon>
        <taxon>Peronosporales</taxon>
        <taxon>Peronosporaceae</taxon>
        <taxon>Phytophthora</taxon>
    </lineage>
</organism>
<feature type="region of interest" description="Disordered" evidence="2">
    <location>
        <begin position="57"/>
        <end position="100"/>
    </location>
</feature>
<dbReference type="InterPro" id="IPR001995">
    <property type="entry name" value="Peptidase_A2_cat"/>
</dbReference>
<keyword evidence="1" id="KW-0378">Hydrolase</keyword>
<dbReference type="GO" id="GO:0006508">
    <property type="term" value="P:proteolysis"/>
    <property type="evidence" value="ECO:0007669"/>
    <property type="project" value="InterPro"/>
</dbReference>
<dbReference type="PANTHER" id="PTHR33064">
    <property type="entry name" value="POL PROTEIN"/>
    <property type="match status" value="1"/>
</dbReference>
<dbReference type="Pfam" id="PF13650">
    <property type="entry name" value="Asp_protease_2"/>
    <property type="match status" value="1"/>
</dbReference>
<gene>
    <name evidence="4" type="ORF">Pfra01_002119600</name>
</gene>
<dbReference type="InterPro" id="IPR043502">
    <property type="entry name" value="DNA/RNA_pol_sf"/>
</dbReference>
<feature type="region of interest" description="Disordered" evidence="2">
    <location>
        <begin position="532"/>
        <end position="564"/>
    </location>
</feature>
<dbReference type="SUPFAM" id="SSF56672">
    <property type="entry name" value="DNA/RNA polymerases"/>
    <property type="match status" value="1"/>
</dbReference>
<dbReference type="PROSITE" id="PS00141">
    <property type="entry name" value="ASP_PROTEASE"/>
    <property type="match status" value="1"/>
</dbReference>
<evidence type="ECO:0000313" key="5">
    <source>
        <dbReference type="Proteomes" id="UP001165121"/>
    </source>
</evidence>
<sequence length="564" mass="62362">MSSTVPAIRRSSAYTVSPPTETALVPIGLPQLASPPVDADCVYAVVGESKWLKTQRREEVNEVNTTEIEKERNGSLGGGEGDERKNEEWNSGGSEGLVSSVTKKTGMTTNPRMILLDTGADVSVISERFAKQLRLPEVRDHGRCKEIQGFTRGTMATTKRALAKVTLGWNQVYEYALWVMDHGAGVDVVLGTDFMVPAGVRLDLFHATARLPDEGEIPLIKTQRMTYTREEGPHVPDGPTKVLTIPGHESRDYRLMRQPPNNETHALWVRRTKESIPKMVADVVHQEEARPKLTAHSDRVSEGSEAALLKLERAYLAAATVSEDWGDDPSASEHLGNAIEFEDYARELAFLPDLTEAASTTLDYIGPHVRHPSLSVEQQDHVVKGLLKAGLIAFSDGPWASRIVIVLKQNGVDIRLCIDYRMVNSVTSIMEYAMPLVDDLLIHVLTDMDKYLWYCSIDAASGFWAVMMTQRARKVSAFLCAPGHFEWLRMPFGLKNAPMIYQRMIDNALWGFVQPRGGSSAFAERVRMAAAADKAVGGSPTDTATHSRTRFEADRESSTPSPRS</sequence>
<protein>
    <submittedName>
        <fullName evidence="4">Unnamed protein product</fullName>
    </submittedName>
</protein>
<dbReference type="Gene3D" id="3.10.10.10">
    <property type="entry name" value="HIV Type 1 Reverse Transcriptase, subunit A, domain 1"/>
    <property type="match status" value="1"/>
</dbReference>
<dbReference type="Gene3D" id="2.40.70.10">
    <property type="entry name" value="Acid Proteases"/>
    <property type="match status" value="1"/>
</dbReference>
<dbReference type="Proteomes" id="UP001165121">
    <property type="component" value="Unassembled WGS sequence"/>
</dbReference>
<keyword evidence="5" id="KW-1185">Reference proteome</keyword>
<dbReference type="AlphaFoldDB" id="A0A9W7D1B5"/>
<name>A0A9W7D1B5_9STRA</name>
<dbReference type="PROSITE" id="PS50175">
    <property type="entry name" value="ASP_PROT_RETROV"/>
    <property type="match status" value="1"/>
</dbReference>
<evidence type="ECO:0000313" key="4">
    <source>
        <dbReference type="EMBL" id="GMF51973.1"/>
    </source>
</evidence>
<dbReference type="GO" id="GO:0004190">
    <property type="term" value="F:aspartic-type endopeptidase activity"/>
    <property type="evidence" value="ECO:0007669"/>
    <property type="project" value="InterPro"/>
</dbReference>
<reference evidence="4" key="1">
    <citation type="submission" date="2023-04" db="EMBL/GenBank/DDBJ databases">
        <title>Phytophthora fragariaefolia NBRC 109709.</title>
        <authorList>
            <person name="Ichikawa N."/>
            <person name="Sato H."/>
            <person name="Tonouchi N."/>
        </authorList>
    </citation>
    <scope>NUCLEOTIDE SEQUENCE</scope>
    <source>
        <strain evidence="4">NBRC 109709</strain>
    </source>
</reference>
<evidence type="ECO:0000259" key="3">
    <source>
        <dbReference type="PROSITE" id="PS50175"/>
    </source>
</evidence>
<accession>A0A9W7D1B5</accession>
<proteinExistence type="predicted"/>
<dbReference type="Pfam" id="PF00078">
    <property type="entry name" value="RVT_1"/>
    <property type="match status" value="1"/>
</dbReference>
<dbReference type="InterPro" id="IPR001969">
    <property type="entry name" value="Aspartic_peptidase_AS"/>
</dbReference>
<dbReference type="SUPFAM" id="SSF50630">
    <property type="entry name" value="Acid proteases"/>
    <property type="match status" value="1"/>
</dbReference>
<dbReference type="InterPro" id="IPR051320">
    <property type="entry name" value="Viral_Replic_Matur_Polypro"/>
</dbReference>
<dbReference type="EMBL" id="BSXT01002990">
    <property type="protein sequence ID" value="GMF51973.1"/>
    <property type="molecule type" value="Genomic_DNA"/>
</dbReference>
<dbReference type="InterPro" id="IPR043128">
    <property type="entry name" value="Rev_trsase/Diguanyl_cyclase"/>
</dbReference>
<dbReference type="CDD" id="cd01647">
    <property type="entry name" value="RT_LTR"/>
    <property type="match status" value="1"/>
</dbReference>
<dbReference type="CDD" id="cd00303">
    <property type="entry name" value="retropepsin_like"/>
    <property type="match status" value="1"/>
</dbReference>
<evidence type="ECO:0000256" key="1">
    <source>
        <dbReference type="ARBA" id="ARBA00022801"/>
    </source>
</evidence>
<feature type="domain" description="Peptidase A2" evidence="3">
    <location>
        <begin position="112"/>
        <end position="127"/>
    </location>
</feature>